<organism evidence="1 2">
    <name type="scientific">Aureimonas altamirensis</name>
    <dbReference type="NCBI Taxonomy" id="370622"/>
    <lineage>
        <taxon>Bacteria</taxon>
        <taxon>Pseudomonadati</taxon>
        <taxon>Pseudomonadota</taxon>
        <taxon>Alphaproteobacteria</taxon>
        <taxon>Hyphomicrobiales</taxon>
        <taxon>Aurantimonadaceae</taxon>
        <taxon>Aureimonas</taxon>
    </lineage>
</organism>
<sequence>MQLFHFSDRRDIEVFVPRPVAVPARRPAGMDWLNGPLVWAIDDWHQPLYLFPRDCPRILLWPTNATTPEDRRAHWTTSCRTIAYIEWRWFTRFAGGVLYRYTLPSEGFESLNDAGMWVCRSAARPAEVQEITNIGTALAEADVELRVVPTLEPLKSLWNTSLHVSGIRLRNAGAIHFRSIEPIR</sequence>
<dbReference type="Proteomes" id="UP000030826">
    <property type="component" value="Unassembled WGS sequence"/>
</dbReference>
<dbReference type="EMBL" id="JRFJ01000003">
    <property type="protein sequence ID" value="KHJ54389.1"/>
    <property type="molecule type" value="Genomic_DNA"/>
</dbReference>
<gene>
    <name evidence="1" type="ORF">LA66_13120</name>
</gene>
<dbReference type="OrthoDB" id="156685at2"/>
<comment type="caution">
    <text evidence="1">The sequence shown here is derived from an EMBL/GenBank/DDBJ whole genome shotgun (WGS) entry which is preliminary data.</text>
</comment>
<dbReference type="RefSeq" id="WP_039193842.1">
    <property type="nucleotide sequence ID" value="NZ_JRFJ01000003.1"/>
</dbReference>
<dbReference type="AlphaFoldDB" id="A0A0B1Q1W6"/>
<dbReference type="Pfam" id="PF21820">
    <property type="entry name" value="DUF6886"/>
    <property type="match status" value="1"/>
</dbReference>
<protein>
    <submittedName>
        <fullName evidence="1">Uncharacterized protein</fullName>
    </submittedName>
</protein>
<dbReference type="InterPro" id="IPR049253">
    <property type="entry name" value="DUF6886"/>
</dbReference>
<proteinExistence type="predicted"/>
<evidence type="ECO:0000313" key="2">
    <source>
        <dbReference type="Proteomes" id="UP000030826"/>
    </source>
</evidence>
<evidence type="ECO:0000313" key="1">
    <source>
        <dbReference type="EMBL" id="KHJ54389.1"/>
    </source>
</evidence>
<accession>A0A0B1Q1W6</accession>
<reference evidence="1 2" key="1">
    <citation type="submission" date="2014-09" db="EMBL/GenBank/DDBJ databases">
        <title>Isolation and characterization of Aurantimonas altamirensis ON-56566 from clinical sample following a dog bite.</title>
        <authorList>
            <person name="Eshaghi A."/>
            <person name="Li A."/>
            <person name="Shahinas D."/>
            <person name="Bahn P."/>
            <person name="Kus J.V."/>
            <person name="Patel S.N."/>
        </authorList>
    </citation>
    <scope>NUCLEOTIDE SEQUENCE [LARGE SCALE GENOMIC DNA]</scope>
    <source>
        <strain evidence="1 2">ON-56566</strain>
    </source>
</reference>
<name>A0A0B1Q1W6_9HYPH</name>